<organism evidence="1 2">
    <name type="scientific">Lactobacillus colini</name>
    <dbReference type="NCBI Taxonomy" id="1819254"/>
    <lineage>
        <taxon>Bacteria</taxon>
        <taxon>Bacillati</taxon>
        <taxon>Bacillota</taxon>
        <taxon>Bacilli</taxon>
        <taxon>Lactobacillales</taxon>
        <taxon>Lactobacillaceae</taxon>
        <taxon>Lactobacillus</taxon>
    </lineage>
</organism>
<dbReference type="RefSeq" id="WP_209687363.1">
    <property type="nucleotide sequence ID" value="NZ_JAGGLU010000012.1"/>
</dbReference>
<gene>
    <name evidence="1" type="ORF">J2Z60_001820</name>
</gene>
<name>A0ABS4MG11_9LACO</name>
<reference evidence="1 2" key="1">
    <citation type="submission" date="2021-03" db="EMBL/GenBank/DDBJ databases">
        <title>Genomic Encyclopedia of Type Strains, Phase IV (KMG-IV): sequencing the most valuable type-strain genomes for metagenomic binning, comparative biology and taxonomic classification.</title>
        <authorList>
            <person name="Goeker M."/>
        </authorList>
    </citation>
    <scope>NUCLEOTIDE SEQUENCE [LARGE SCALE GENOMIC DNA]</scope>
    <source>
        <strain evidence="1 2">DSM 101872</strain>
    </source>
</reference>
<sequence>MGSLTYPEKVKIQLMRNKSVGLKPTTQKDIAKKFQLSEPYVSDIIKGAKTGPNAKKWIKKFNSYLGMED</sequence>
<comment type="caution">
    <text evidence="1">The sequence shown here is derived from an EMBL/GenBank/DDBJ whole genome shotgun (WGS) entry which is preliminary data.</text>
</comment>
<protein>
    <recommendedName>
        <fullName evidence="3">HTH cro/C1-type domain-containing protein</fullName>
    </recommendedName>
</protein>
<accession>A0ABS4MG11</accession>
<keyword evidence="2" id="KW-1185">Reference proteome</keyword>
<evidence type="ECO:0008006" key="3">
    <source>
        <dbReference type="Google" id="ProtNLM"/>
    </source>
</evidence>
<evidence type="ECO:0000313" key="1">
    <source>
        <dbReference type="EMBL" id="MBP2058632.1"/>
    </source>
</evidence>
<proteinExistence type="predicted"/>
<evidence type="ECO:0000313" key="2">
    <source>
        <dbReference type="Proteomes" id="UP001519292"/>
    </source>
</evidence>
<dbReference type="EMBL" id="JAGGLU010000012">
    <property type="protein sequence ID" value="MBP2058632.1"/>
    <property type="molecule type" value="Genomic_DNA"/>
</dbReference>
<dbReference type="Proteomes" id="UP001519292">
    <property type="component" value="Unassembled WGS sequence"/>
</dbReference>